<proteinExistence type="inferred from homology"/>
<dbReference type="EMBL" id="KN840728">
    <property type="protein sequence ID" value="KIP01867.1"/>
    <property type="molecule type" value="Genomic_DNA"/>
</dbReference>
<feature type="region of interest" description="Disordered" evidence="4">
    <location>
        <begin position="374"/>
        <end position="397"/>
    </location>
</feature>
<dbReference type="PANTHER" id="PTHR23188:SF12">
    <property type="entry name" value="RNA POLYMERASE II-ASSOCIATED FACTOR 1 HOMOLOG"/>
    <property type="match status" value="1"/>
</dbReference>
<dbReference type="InterPro" id="IPR007133">
    <property type="entry name" value="RNA_pol_II-assoc_Paf1"/>
</dbReference>
<sequence>MRYARPEFLNDLASDTPLPMIVDAELGMPLDMGKWECLWEPDADDSALNPDPANLPMLDPKDQALLLDPSNSLGSFNVGASGSGTSTPTTVPHVTWLRKTEYLSRDSSFRSSQHTEHKPIPEAPIDVSRSAQIRDIEASFASATDNFDLTTLRHPNKPNVTAVESYEVLPDASIWANAYDLFRFSERPGDRPRPPEEDDPRLDCAVLRPMEAEGDHFLAYYLTKGDDTATEFKNARLARPVNADQDEEPTTFHFVRDYEVVRVEQEVPNEFLLVLDEGDMDVKDFIPDTDVKPSQPRAKGAYYKNIERKMLLKKKRVNSYDQITKKWHMIKVQHTKMDDDEAKEREEAAAEVTDPNYLLGAMDADAEGEVLDAEGEVDTEEQVDAEGEVDPLDVLGD</sequence>
<comment type="similarity">
    <text evidence="2">Belongs to the PAF1 family.</text>
</comment>
<dbReference type="STRING" id="745531.A0A0C3RZH9"/>
<evidence type="ECO:0000256" key="2">
    <source>
        <dbReference type="ARBA" id="ARBA00007560"/>
    </source>
</evidence>
<evidence type="ECO:0000313" key="5">
    <source>
        <dbReference type="EMBL" id="KIP01867.1"/>
    </source>
</evidence>
<feature type="region of interest" description="Disordered" evidence="4">
    <location>
        <begin position="339"/>
        <end position="358"/>
    </location>
</feature>
<evidence type="ECO:0000256" key="1">
    <source>
        <dbReference type="ARBA" id="ARBA00004123"/>
    </source>
</evidence>
<evidence type="ECO:0000256" key="3">
    <source>
        <dbReference type="ARBA" id="ARBA00023242"/>
    </source>
</evidence>
<evidence type="ECO:0000256" key="4">
    <source>
        <dbReference type="SAM" id="MobiDB-lite"/>
    </source>
</evidence>
<keyword evidence="3" id="KW-0539">Nucleus</keyword>
<dbReference type="PANTHER" id="PTHR23188">
    <property type="entry name" value="RNA POLYMERASE II-ASSOCIATED FACTOR 1 HOMOLOG"/>
    <property type="match status" value="1"/>
</dbReference>
<reference evidence="5 6" key="1">
    <citation type="journal article" date="2014" name="PLoS Genet.">
        <title>Analysis of the Phlebiopsis gigantea genome, transcriptome and secretome provides insight into its pioneer colonization strategies of wood.</title>
        <authorList>
            <person name="Hori C."/>
            <person name="Ishida T."/>
            <person name="Igarashi K."/>
            <person name="Samejima M."/>
            <person name="Suzuki H."/>
            <person name="Master E."/>
            <person name="Ferreira P."/>
            <person name="Ruiz-Duenas F.J."/>
            <person name="Held B."/>
            <person name="Canessa P."/>
            <person name="Larrondo L.F."/>
            <person name="Schmoll M."/>
            <person name="Druzhinina I.S."/>
            <person name="Kubicek C.P."/>
            <person name="Gaskell J.A."/>
            <person name="Kersten P."/>
            <person name="St John F."/>
            <person name="Glasner J."/>
            <person name="Sabat G."/>
            <person name="Splinter BonDurant S."/>
            <person name="Syed K."/>
            <person name="Yadav J."/>
            <person name="Mgbeahuruike A.C."/>
            <person name="Kovalchuk A."/>
            <person name="Asiegbu F.O."/>
            <person name="Lackner G."/>
            <person name="Hoffmeister D."/>
            <person name="Rencoret J."/>
            <person name="Gutierrez A."/>
            <person name="Sun H."/>
            <person name="Lindquist E."/>
            <person name="Barry K."/>
            <person name="Riley R."/>
            <person name="Grigoriev I.V."/>
            <person name="Henrissat B."/>
            <person name="Kues U."/>
            <person name="Berka R.M."/>
            <person name="Martinez A.T."/>
            <person name="Covert S.F."/>
            <person name="Blanchette R.A."/>
            <person name="Cullen D."/>
        </authorList>
    </citation>
    <scope>NUCLEOTIDE SEQUENCE [LARGE SCALE GENOMIC DNA]</scope>
    <source>
        <strain evidence="5 6">11061_1 CR5-6</strain>
    </source>
</reference>
<evidence type="ECO:0000313" key="6">
    <source>
        <dbReference type="Proteomes" id="UP000053257"/>
    </source>
</evidence>
<name>A0A0C3RZH9_PHLG1</name>
<dbReference type="OrthoDB" id="10260285at2759"/>
<evidence type="ECO:0008006" key="7">
    <source>
        <dbReference type="Google" id="ProtNLM"/>
    </source>
</evidence>
<organism evidence="5 6">
    <name type="scientific">Phlebiopsis gigantea (strain 11061_1 CR5-6)</name>
    <name type="common">White-rot fungus</name>
    <name type="synonym">Peniophora gigantea</name>
    <dbReference type="NCBI Taxonomy" id="745531"/>
    <lineage>
        <taxon>Eukaryota</taxon>
        <taxon>Fungi</taxon>
        <taxon>Dikarya</taxon>
        <taxon>Basidiomycota</taxon>
        <taxon>Agaricomycotina</taxon>
        <taxon>Agaricomycetes</taxon>
        <taxon>Polyporales</taxon>
        <taxon>Phanerochaetaceae</taxon>
        <taxon>Phlebiopsis</taxon>
    </lineage>
</organism>
<dbReference type="AlphaFoldDB" id="A0A0C3RZH9"/>
<keyword evidence="6" id="KW-1185">Reference proteome</keyword>
<accession>A0A0C3RZH9</accession>
<dbReference type="Pfam" id="PF03985">
    <property type="entry name" value="Paf1"/>
    <property type="match status" value="1"/>
</dbReference>
<dbReference type="Proteomes" id="UP000053257">
    <property type="component" value="Unassembled WGS sequence"/>
</dbReference>
<dbReference type="GO" id="GO:0003682">
    <property type="term" value="F:chromatin binding"/>
    <property type="evidence" value="ECO:0007669"/>
    <property type="project" value="TreeGrafter"/>
</dbReference>
<gene>
    <name evidence="5" type="ORF">PHLGIDRAFT_112681</name>
</gene>
<dbReference type="GO" id="GO:0016593">
    <property type="term" value="C:Cdc73/Paf1 complex"/>
    <property type="evidence" value="ECO:0007669"/>
    <property type="project" value="InterPro"/>
</dbReference>
<dbReference type="GO" id="GO:0006368">
    <property type="term" value="P:transcription elongation by RNA polymerase II"/>
    <property type="evidence" value="ECO:0007669"/>
    <property type="project" value="InterPro"/>
</dbReference>
<dbReference type="HOGENOM" id="CLU_021991_3_0_1"/>
<dbReference type="GO" id="GO:0000993">
    <property type="term" value="F:RNA polymerase II complex binding"/>
    <property type="evidence" value="ECO:0007669"/>
    <property type="project" value="TreeGrafter"/>
</dbReference>
<comment type="subcellular location">
    <subcellularLocation>
        <location evidence="1">Nucleus</location>
    </subcellularLocation>
</comment>
<protein>
    <recommendedName>
        <fullName evidence="7">RNA polymerase II-associated protein</fullName>
    </recommendedName>
</protein>